<gene>
    <name evidence="1" type="ORF">QN277_010974</name>
</gene>
<accession>A0AAE1IN41</accession>
<dbReference type="Proteomes" id="UP001293593">
    <property type="component" value="Unassembled WGS sequence"/>
</dbReference>
<name>A0AAE1IN41_9FABA</name>
<comment type="caution">
    <text evidence="1">The sequence shown here is derived from an EMBL/GenBank/DDBJ whole genome shotgun (WGS) entry which is preliminary data.</text>
</comment>
<keyword evidence="2" id="KW-1185">Reference proteome</keyword>
<organism evidence="1 2">
    <name type="scientific">Acacia crassicarpa</name>
    <name type="common">northern wattle</name>
    <dbReference type="NCBI Taxonomy" id="499986"/>
    <lineage>
        <taxon>Eukaryota</taxon>
        <taxon>Viridiplantae</taxon>
        <taxon>Streptophyta</taxon>
        <taxon>Embryophyta</taxon>
        <taxon>Tracheophyta</taxon>
        <taxon>Spermatophyta</taxon>
        <taxon>Magnoliopsida</taxon>
        <taxon>eudicotyledons</taxon>
        <taxon>Gunneridae</taxon>
        <taxon>Pentapetalae</taxon>
        <taxon>rosids</taxon>
        <taxon>fabids</taxon>
        <taxon>Fabales</taxon>
        <taxon>Fabaceae</taxon>
        <taxon>Caesalpinioideae</taxon>
        <taxon>mimosoid clade</taxon>
        <taxon>Acacieae</taxon>
        <taxon>Acacia</taxon>
    </lineage>
</organism>
<proteinExistence type="predicted"/>
<reference evidence="1" key="1">
    <citation type="submission" date="2023-10" db="EMBL/GenBank/DDBJ databases">
        <title>Chromosome-level genome of the transformable northern wattle, Acacia crassicarpa.</title>
        <authorList>
            <person name="Massaro I."/>
            <person name="Sinha N.R."/>
            <person name="Poethig S."/>
            <person name="Leichty A.R."/>
        </authorList>
    </citation>
    <scope>NUCLEOTIDE SEQUENCE</scope>
    <source>
        <strain evidence="1">Acra3RX</strain>
        <tissue evidence="1">Leaf</tissue>
    </source>
</reference>
<evidence type="ECO:0000313" key="1">
    <source>
        <dbReference type="EMBL" id="KAK4252827.1"/>
    </source>
</evidence>
<dbReference type="EMBL" id="JAWXYG010000019">
    <property type="protein sequence ID" value="KAK4252827.1"/>
    <property type="molecule type" value="Genomic_DNA"/>
</dbReference>
<sequence length="110" mass="12542">MFRMASCAAKCVRHLPDHRPRMSQVMDALTGKINLDNWNNGSTQVDNQDLNKFWKQSLGKINLDNWNNESTKVDNQDLNKFWKQSLGEYKEPITSSLENTTEASSYSASG</sequence>
<dbReference type="AlphaFoldDB" id="A0AAE1IN41"/>
<evidence type="ECO:0000313" key="2">
    <source>
        <dbReference type="Proteomes" id="UP001293593"/>
    </source>
</evidence>
<protein>
    <submittedName>
        <fullName evidence="1">Uncharacterized protein</fullName>
    </submittedName>
</protein>